<name>A0AAV4JX10_9GAST</name>
<reference evidence="2 3" key="1">
    <citation type="journal article" date="2021" name="Elife">
        <title>Chloroplast acquisition without the gene transfer in kleptoplastic sea slugs, Plakobranchus ocellatus.</title>
        <authorList>
            <person name="Maeda T."/>
            <person name="Takahashi S."/>
            <person name="Yoshida T."/>
            <person name="Shimamura S."/>
            <person name="Takaki Y."/>
            <person name="Nagai Y."/>
            <person name="Toyoda A."/>
            <person name="Suzuki Y."/>
            <person name="Arimoto A."/>
            <person name="Ishii H."/>
            <person name="Satoh N."/>
            <person name="Nishiyama T."/>
            <person name="Hasebe M."/>
            <person name="Maruyama T."/>
            <person name="Minagawa J."/>
            <person name="Obokata J."/>
            <person name="Shigenobu S."/>
        </authorList>
    </citation>
    <scope>NUCLEOTIDE SEQUENCE [LARGE SCALE GENOMIC DNA]</scope>
</reference>
<accession>A0AAV4JX10</accession>
<dbReference type="Proteomes" id="UP000762676">
    <property type="component" value="Unassembled WGS sequence"/>
</dbReference>
<feature type="compositionally biased region" description="Polar residues" evidence="1">
    <location>
        <begin position="16"/>
        <end position="25"/>
    </location>
</feature>
<proteinExistence type="predicted"/>
<dbReference type="AlphaFoldDB" id="A0AAV4JX10"/>
<dbReference type="EMBL" id="BMAT01010391">
    <property type="protein sequence ID" value="GFS26062.1"/>
    <property type="molecule type" value="Genomic_DNA"/>
</dbReference>
<evidence type="ECO:0008006" key="4">
    <source>
        <dbReference type="Google" id="ProtNLM"/>
    </source>
</evidence>
<comment type="caution">
    <text evidence="2">The sequence shown here is derived from an EMBL/GenBank/DDBJ whole genome shotgun (WGS) entry which is preliminary data.</text>
</comment>
<gene>
    <name evidence="2" type="ORF">ElyMa_005201600</name>
</gene>
<organism evidence="2 3">
    <name type="scientific">Elysia marginata</name>
    <dbReference type="NCBI Taxonomy" id="1093978"/>
    <lineage>
        <taxon>Eukaryota</taxon>
        <taxon>Metazoa</taxon>
        <taxon>Spiralia</taxon>
        <taxon>Lophotrochozoa</taxon>
        <taxon>Mollusca</taxon>
        <taxon>Gastropoda</taxon>
        <taxon>Heterobranchia</taxon>
        <taxon>Euthyneura</taxon>
        <taxon>Panpulmonata</taxon>
        <taxon>Sacoglossa</taxon>
        <taxon>Placobranchoidea</taxon>
        <taxon>Plakobranchidae</taxon>
        <taxon>Elysia</taxon>
    </lineage>
</organism>
<protein>
    <recommendedName>
        <fullName evidence="4">Death domain-containing protein</fullName>
    </recommendedName>
</protein>
<evidence type="ECO:0000256" key="1">
    <source>
        <dbReference type="SAM" id="MobiDB-lite"/>
    </source>
</evidence>
<feature type="region of interest" description="Disordered" evidence="1">
    <location>
        <begin position="1"/>
        <end position="46"/>
    </location>
</feature>
<evidence type="ECO:0000313" key="3">
    <source>
        <dbReference type="Proteomes" id="UP000762676"/>
    </source>
</evidence>
<evidence type="ECO:0000313" key="2">
    <source>
        <dbReference type="EMBL" id="GFS26062.1"/>
    </source>
</evidence>
<keyword evidence="3" id="KW-1185">Reference proteome</keyword>
<sequence length="183" mass="20877">MKPPEEVPVAGPSDVVATTVQSTVDGPSRRKRNVDKLTTDEEEEDYRPKKRSKNLIMLDQVKGAMKRYPYTASFYDLVVASRGTSNYENLCNIYLDTRSEKLWQLARDDITPADECVDILSMLSDHPDELPNTMSPEMTLALFNAWCAEQNLNPIKLIWYMVARLQGRVYKKIGLFLHGQSNC</sequence>